<dbReference type="InterPro" id="IPR011993">
    <property type="entry name" value="PH-like_dom_sf"/>
</dbReference>
<dbReference type="GO" id="GO:0005886">
    <property type="term" value="C:plasma membrane"/>
    <property type="evidence" value="ECO:0007669"/>
    <property type="project" value="TreeGrafter"/>
</dbReference>
<dbReference type="GO" id="GO:0030027">
    <property type="term" value="C:lamellipodium"/>
    <property type="evidence" value="ECO:0007669"/>
    <property type="project" value="TreeGrafter"/>
</dbReference>
<feature type="region of interest" description="Disordered" evidence="1">
    <location>
        <begin position="884"/>
        <end position="921"/>
    </location>
</feature>
<dbReference type="Gene3D" id="2.30.29.30">
    <property type="entry name" value="Pleckstrin-homology domain (PH domain)/Phosphotyrosine-binding domain (PTB)"/>
    <property type="match status" value="1"/>
</dbReference>
<dbReference type="PROSITE" id="PS51450">
    <property type="entry name" value="LRR"/>
    <property type="match status" value="1"/>
</dbReference>
<feature type="compositionally biased region" description="Polar residues" evidence="1">
    <location>
        <begin position="1099"/>
        <end position="1108"/>
    </location>
</feature>
<accession>A0A813MJG7</accession>
<dbReference type="Proteomes" id="UP000663852">
    <property type="component" value="Unassembled WGS sequence"/>
</dbReference>
<dbReference type="InterPro" id="IPR001611">
    <property type="entry name" value="Leu-rich_rpt"/>
</dbReference>
<feature type="region of interest" description="Disordered" evidence="1">
    <location>
        <begin position="1045"/>
        <end position="1344"/>
    </location>
</feature>
<dbReference type="Gene3D" id="3.80.10.10">
    <property type="entry name" value="Ribonuclease Inhibitor"/>
    <property type="match status" value="1"/>
</dbReference>
<dbReference type="PANTHER" id="PTHR24112:SF66">
    <property type="entry name" value="LEUCINE-RICH REPEAT, ISOFORM F"/>
    <property type="match status" value="1"/>
</dbReference>
<dbReference type="GO" id="GO:0034315">
    <property type="term" value="P:regulation of Arp2/3 complex-mediated actin nucleation"/>
    <property type="evidence" value="ECO:0007669"/>
    <property type="project" value="TreeGrafter"/>
</dbReference>
<dbReference type="PANTHER" id="PTHR24112">
    <property type="entry name" value="LEUCINE-RICH REPEAT, ISOFORM F-RELATED"/>
    <property type="match status" value="1"/>
</dbReference>
<dbReference type="InterPro" id="IPR032675">
    <property type="entry name" value="LRR_dom_sf"/>
</dbReference>
<reference evidence="3" key="1">
    <citation type="submission" date="2021-02" db="EMBL/GenBank/DDBJ databases">
        <authorList>
            <person name="Nowell W R."/>
        </authorList>
    </citation>
    <scope>NUCLEOTIDE SEQUENCE</scope>
</reference>
<organism evidence="3 4">
    <name type="scientific">Adineta ricciae</name>
    <name type="common">Rotifer</name>
    <dbReference type="NCBI Taxonomy" id="249248"/>
    <lineage>
        <taxon>Eukaryota</taxon>
        <taxon>Metazoa</taxon>
        <taxon>Spiralia</taxon>
        <taxon>Gnathifera</taxon>
        <taxon>Rotifera</taxon>
        <taxon>Eurotatoria</taxon>
        <taxon>Bdelloidea</taxon>
        <taxon>Adinetida</taxon>
        <taxon>Adinetidae</taxon>
        <taxon>Adineta</taxon>
    </lineage>
</organism>
<proteinExistence type="predicted"/>
<dbReference type="SUPFAM" id="SSF52047">
    <property type="entry name" value="RNI-like"/>
    <property type="match status" value="2"/>
</dbReference>
<feature type="compositionally biased region" description="Polar residues" evidence="1">
    <location>
        <begin position="1277"/>
        <end position="1287"/>
    </location>
</feature>
<evidence type="ECO:0000313" key="4">
    <source>
        <dbReference type="Proteomes" id="UP000663852"/>
    </source>
</evidence>
<gene>
    <name evidence="3" type="ORF">EDS130_LOCUS289</name>
</gene>
<dbReference type="SMART" id="SM00368">
    <property type="entry name" value="LRR_RI"/>
    <property type="match status" value="4"/>
</dbReference>
<feature type="compositionally biased region" description="Low complexity" evidence="1">
    <location>
        <begin position="1327"/>
        <end position="1341"/>
    </location>
</feature>
<feature type="compositionally biased region" description="Polar residues" evidence="1">
    <location>
        <begin position="889"/>
        <end position="902"/>
    </location>
</feature>
<evidence type="ECO:0000259" key="2">
    <source>
        <dbReference type="Pfam" id="PF17888"/>
    </source>
</evidence>
<sequence>MSDRDDFSELIGSARNVTKRSSFYFNGRIRYGTKGEKVEERLLCMDAFRVYICSTKMPVKIESQFNILTIKLIDRSSDSHVIIETDEKQTHSLYSFNEKASLQPFLIILIRSLHAVFPHRLQAIVEIRPENEYDKLLRLSNESYEDMTNDIRPCGGFSVRYECACDFFESQCHRSVQSLVDTVFAHRTSREFTFREFESFTQKDWLPIISALRHNDWFTKLSIEHVKLSSENLEELCTVTRLCRAVNDLRLIDCNLSKEFATRFSHCLSVTLIENLDLSFNPLEDKGLIALCSSLQQRKLPIRSLNLQSCSISHKSLQIFNTALISNSFILKNLRILNISGNRIKEESCVTLLFSNSDNVLEELHLSDIEFSLESFFNSLATLSCNLRRLFISSTKSSSPSTTSSGGVKSFFTKNESLEILQLSNANLSLEFLRELCDGLHSNIHLNKLDLRLSGNSLESFVREYAHRFATIPSLTALDLSACDLDNEIATLLTELKKNRKLKSLHLGRNFTNTKAKNMSRTISSMRELIIESELQYLSLSDSKLKENLADVLLAVIYNTSLTVLDIRGNLMGDTGVRVLSHILQMNRHLHTIYFDRNSISLNNFEEIVNAMEENSIIQYLPVPITDIVQMKTEKDRMEKLQYLMNKLDTLCAQNQELKENISSPDSLLVTTAANLTRERSQSCDHQRQLMGDLTSLEYILSCLNRPNSKQEEVQSFLSRTARIDKISSELYEFYTNEEDQLKEEWKKMCKAFEEKLIEKNERLSRKFYQLFKEQTMINYDDKLQEQVRTYFTASKENIDHLLQKETPARLATYTRECYINVATCLQKRAYDTTNDMAVEMQKQLEASMLQNAALQISVSDGTQHPSTIDRIVNRGANAVYRITHKHSNGQPETADDSTANRSLKKSDSNECLTDPSPKPVKAMLKDDRLLATAQNKGSPLPVPTSPKPPPPGVGWRRSVLVNTNESETASTADAIYNNVPVATRLTKNDTPIEDEGDLIEHDLLDLVEQEQQKDLQKNTPPAIPAKKRLAPVAQDNSLDIDVESSIKLVHPGKDRPRRANIKPPVKRGTNGAAQDSSSDGGLDNDDNSIGDTPPLPAPTSSISTTETPAAATAVDTSTSELPPKTATKLFKSALKPMKSNADEPSPPPVPAKTQQHLPTLQARSSNLQQQTSTPLGASNAMSRSASGPGNESSQIINSDSIHEPSQTKSSLFSLSNKDEQKEAGAASDTVISPVPPVLNRSGKPTIGTRVLPALEPNGEAPPVKLRHFSSEKKVNPTATENSTGSEPGSAGGDPATSDNEQYKLKERARMLTTTIPPMTLNEKKPTTSPSNTSVTSPYTPRNNRRIIEQVNLFC</sequence>
<dbReference type="Pfam" id="PF17888">
    <property type="entry name" value="Carm_PH"/>
    <property type="match status" value="1"/>
</dbReference>
<feature type="region of interest" description="Disordered" evidence="1">
    <location>
        <begin position="1011"/>
        <end position="1031"/>
    </location>
</feature>
<evidence type="ECO:0000256" key="1">
    <source>
        <dbReference type="SAM" id="MobiDB-lite"/>
    </source>
</evidence>
<dbReference type="InterPro" id="IPR041245">
    <property type="entry name" value="CARMIL_PH"/>
</dbReference>
<name>A0A813MJG7_ADIRI</name>
<feature type="domain" description="CARMIL pleckstrin homology" evidence="2">
    <location>
        <begin position="28"/>
        <end position="118"/>
    </location>
</feature>
<protein>
    <recommendedName>
        <fullName evidence="2">CARMIL pleckstrin homology domain-containing protein</fullName>
    </recommendedName>
</protein>
<evidence type="ECO:0000313" key="3">
    <source>
        <dbReference type="EMBL" id="CAF0721441.1"/>
    </source>
</evidence>
<dbReference type="Pfam" id="PF13516">
    <property type="entry name" value="LRR_6"/>
    <property type="match status" value="2"/>
</dbReference>
<comment type="caution">
    <text evidence="3">The sequence shown here is derived from an EMBL/GenBank/DDBJ whole genome shotgun (WGS) entry which is preliminary data.</text>
</comment>
<feature type="compositionally biased region" description="Basic and acidic residues" evidence="1">
    <location>
        <begin position="1301"/>
        <end position="1310"/>
    </location>
</feature>
<feature type="compositionally biased region" description="Pro residues" evidence="1">
    <location>
        <begin position="941"/>
        <end position="953"/>
    </location>
</feature>
<dbReference type="GO" id="GO:0016477">
    <property type="term" value="P:cell migration"/>
    <property type="evidence" value="ECO:0007669"/>
    <property type="project" value="TreeGrafter"/>
</dbReference>
<dbReference type="OrthoDB" id="18598at2759"/>
<dbReference type="InterPro" id="IPR051279">
    <property type="entry name" value="PP1-Reg/Actin-Interact_Protein"/>
</dbReference>
<dbReference type="EMBL" id="CAJNOJ010000001">
    <property type="protein sequence ID" value="CAF0721441.1"/>
    <property type="molecule type" value="Genomic_DNA"/>
</dbReference>
<feature type="compositionally biased region" description="Polar residues" evidence="1">
    <location>
        <begin position="1153"/>
        <end position="1216"/>
    </location>
</feature>
<feature type="region of interest" description="Disordered" evidence="1">
    <location>
        <begin position="935"/>
        <end position="955"/>
    </location>
</feature>